<feature type="transmembrane region" description="Helical" evidence="1">
    <location>
        <begin position="73"/>
        <end position="92"/>
    </location>
</feature>
<dbReference type="Proteomes" id="UP000770586">
    <property type="component" value="Unassembled WGS sequence"/>
</dbReference>
<feature type="transmembrane region" description="Helical" evidence="1">
    <location>
        <begin position="307"/>
        <end position="324"/>
    </location>
</feature>
<gene>
    <name evidence="2" type="ORF">J2744_002653</name>
</gene>
<feature type="transmembrane region" description="Helical" evidence="1">
    <location>
        <begin position="12"/>
        <end position="31"/>
    </location>
</feature>
<feature type="transmembrane region" description="Helical" evidence="1">
    <location>
        <begin position="183"/>
        <end position="204"/>
    </location>
</feature>
<feature type="transmembrane region" description="Helical" evidence="1">
    <location>
        <begin position="146"/>
        <end position="163"/>
    </location>
</feature>
<evidence type="ECO:0000256" key="1">
    <source>
        <dbReference type="SAM" id="Phobius"/>
    </source>
</evidence>
<keyword evidence="1" id="KW-0812">Transmembrane</keyword>
<feature type="transmembrane region" description="Helical" evidence="1">
    <location>
        <begin position="344"/>
        <end position="368"/>
    </location>
</feature>
<dbReference type="AlphaFoldDB" id="A0A8J7RFF9"/>
<feature type="transmembrane region" description="Helical" evidence="1">
    <location>
        <begin position="37"/>
        <end position="61"/>
    </location>
</feature>
<evidence type="ECO:0000313" key="3">
    <source>
        <dbReference type="Proteomes" id="UP000770586"/>
    </source>
</evidence>
<dbReference type="OrthoDB" id="206316at2157"/>
<proteinExistence type="predicted"/>
<comment type="caution">
    <text evidence="2">The sequence shown here is derived from an EMBL/GenBank/DDBJ whole genome shotgun (WGS) entry which is preliminary data.</text>
</comment>
<feature type="transmembrane region" description="Helical" evidence="1">
    <location>
        <begin position="380"/>
        <end position="400"/>
    </location>
</feature>
<keyword evidence="1" id="KW-0472">Membrane</keyword>
<evidence type="ECO:0000313" key="2">
    <source>
        <dbReference type="EMBL" id="MBP1902951.1"/>
    </source>
</evidence>
<sequence>MAAEISRWSRRYVLIGVIALCCWQVATVAGLPRRTTVALGVFGFVFHVIFGKSYALVPAYFDADLVFEHAPMVQFPFIVMGTACFALDPLLVRRFRVDLGVLGGVLWAVGVAVFVGSIVLTIAGPLRRGTTGTGDHNADRRPLDRFANRFVPIVLLYLLAGSYENVAGQASELPPLIGVQAAATHLLAAGAATLLVVTLGFRLLPRFLGAHPTRSSAALVLPVAATAPGIIAGGFVDERLLPLGAALMVIAMVGFALVVFGMWFQSDKRRIGLYALLPSATFGVIGVLFGGLFAVGGTSPALIETHLRVNLLGFLGLMIVGTSFQFYPPRLGAFPGSSNRSASVAIAALACGLGIEILGAAVIAVFNSSTASLSTQAITLGRWLTLFGAFGYAYLIASVFRARST</sequence>
<protein>
    <submittedName>
        <fullName evidence="2">Uncharacterized protein</fullName>
    </submittedName>
</protein>
<keyword evidence="3" id="KW-1185">Reference proteome</keyword>
<feature type="transmembrane region" description="Helical" evidence="1">
    <location>
        <begin position="104"/>
        <end position="126"/>
    </location>
</feature>
<feature type="transmembrane region" description="Helical" evidence="1">
    <location>
        <begin position="271"/>
        <end position="295"/>
    </location>
</feature>
<name>A0A8J7RFF9_9EURY</name>
<reference evidence="2 3" key="1">
    <citation type="submission" date="2021-03" db="EMBL/GenBank/DDBJ databases">
        <title>Genomic Encyclopedia of Type Strains, Phase IV (KMG-IV): sequencing the most valuable type-strain genomes for metagenomic binning, comparative biology and taxonomic classification.</title>
        <authorList>
            <person name="Goeker M."/>
        </authorList>
    </citation>
    <scope>NUCLEOTIDE SEQUENCE [LARGE SCALE GENOMIC DNA]</scope>
    <source>
        <strain evidence="2 3">DSM 12287</strain>
    </source>
</reference>
<feature type="transmembrane region" description="Helical" evidence="1">
    <location>
        <begin position="216"/>
        <end position="236"/>
    </location>
</feature>
<organism evidence="2 3">
    <name type="scientific">Halorubrum trapanicum</name>
    <dbReference type="NCBI Taxonomy" id="29284"/>
    <lineage>
        <taxon>Archaea</taxon>
        <taxon>Methanobacteriati</taxon>
        <taxon>Methanobacteriota</taxon>
        <taxon>Stenosarchaea group</taxon>
        <taxon>Halobacteria</taxon>
        <taxon>Halobacteriales</taxon>
        <taxon>Haloferacaceae</taxon>
        <taxon>Halorubrum</taxon>
    </lineage>
</organism>
<accession>A0A8J7RFF9</accession>
<keyword evidence="1" id="KW-1133">Transmembrane helix</keyword>
<dbReference type="RefSeq" id="WP_144049585.1">
    <property type="nucleotide sequence ID" value="NZ_BAAADX010000008.1"/>
</dbReference>
<feature type="transmembrane region" description="Helical" evidence="1">
    <location>
        <begin position="242"/>
        <end position="264"/>
    </location>
</feature>
<dbReference type="EMBL" id="JAGGKE010000013">
    <property type="protein sequence ID" value="MBP1902951.1"/>
    <property type="molecule type" value="Genomic_DNA"/>
</dbReference>